<name>A0A2L1U592_9BACL</name>
<evidence type="ECO:0000313" key="4">
    <source>
        <dbReference type="Proteomes" id="UP000239833"/>
    </source>
</evidence>
<organism evidence="2 4">
    <name type="scientific">Paenibacillus larvae subsp. larvae</name>
    <dbReference type="NCBI Taxonomy" id="147375"/>
    <lineage>
        <taxon>Bacteria</taxon>
        <taxon>Bacillati</taxon>
        <taxon>Bacillota</taxon>
        <taxon>Bacilli</taxon>
        <taxon>Bacillales</taxon>
        <taxon>Paenibacillaceae</taxon>
        <taxon>Paenibacillus</taxon>
    </lineage>
</organism>
<dbReference type="AlphaFoldDB" id="A0A2L1U592"/>
<evidence type="ECO:0000313" key="2">
    <source>
        <dbReference type="EMBL" id="AVF28074.1"/>
    </source>
</evidence>
<evidence type="ECO:0000313" key="3">
    <source>
        <dbReference type="EMBL" id="QHZ53209.1"/>
    </source>
</evidence>
<feature type="transmembrane region" description="Helical" evidence="1">
    <location>
        <begin position="61"/>
        <end position="81"/>
    </location>
</feature>
<dbReference type="Proteomes" id="UP000239833">
    <property type="component" value="Chromosome"/>
</dbReference>
<dbReference type="EMBL" id="CP019717">
    <property type="protein sequence ID" value="QHZ53209.1"/>
    <property type="molecule type" value="Genomic_DNA"/>
</dbReference>
<reference evidence="4" key="1">
    <citation type="submission" date="2017-02" db="EMBL/GenBank/DDBJ databases">
        <title>Delineation of Paenibacillus larvae strains originating from foulbrood outbreaks.</title>
        <authorList>
            <person name="Beims H."/>
            <person name="Bunk B."/>
            <person name="Sproeer C."/>
            <person name="Mohr K.I."/>
            <person name="Pradella S."/>
            <person name="Guenther G."/>
            <person name="Rohde M."/>
            <person name="von der Ohe W."/>
            <person name="Steinert M."/>
        </authorList>
    </citation>
    <scope>NUCLEOTIDE SEQUENCE [LARGE SCALE GENOMIC DNA]</scope>
    <source>
        <strain evidence="4">Eric_III</strain>
    </source>
</reference>
<keyword evidence="1" id="KW-0812">Transmembrane</keyword>
<evidence type="ECO:0000256" key="1">
    <source>
        <dbReference type="SAM" id="Phobius"/>
    </source>
</evidence>
<sequence>MVRCKFCFLHIFENVFLSIKLYNDYKYQKYAERPSNRKTIFIQQLLRDKRDEVESMEGEKWIAVLIFVYLFVVMGLIFMVWT</sequence>
<accession>A0A8B6WUM1</accession>
<accession>A0A6C0QWR2</accession>
<keyword evidence="1" id="KW-0472">Membrane</keyword>
<dbReference type="Proteomes" id="UP000464330">
    <property type="component" value="Chromosome"/>
</dbReference>
<proteinExistence type="predicted"/>
<accession>A0A2L1U592</accession>
<dbReference type="EMBL" id="CP019655">
    <property type="protein sequence ID" value="AVF28074.1"/>
    <property type="molecule type" value="Genomic_DNA"/>
</dbReference>
<gene>
    <name evidence="2" type="ORF">ERICIII_03989</name>
    <name evidence="3" type="ORF">ERICV_04141</name>
</gene>
<evidence type="ECO:0000313" key="5">
    <source>
        <dbReference type="Proteomes" id="UP000464330"/>
    </source>
</evidence>
<protein>
    <submittedName>
        <fullName evidence="2">Uncharacterized protein</fullName>
    </submittedName>
</protein>
<keyword evidence="1" id="KW-1133">Transmembrane helix</keyword>
<reference evidence="2 5" key="2">
    <citation type="journal article" date="2020" name="Int. J. Med. Microbiol.">
        <title>Discovery of Paenibacillus larvae ERIC V: Phenotypic and genomic comparison to genotypes ERIC I-IV reveal different inventories of virulence factors which correlate with epidemiological prevalences of American Foulbrood.</title>
        <authorList>
            <person name="Beims H."/>
            <person name="Bunk B."/>
            <person name="Erler S."/>
            <person name="Mohr K.I."/>
            <person name="Sproer C."/>
            <person name="Pradella S."/>
            <person name="Gunther G."/>
            <person name="Rohde M."/>
            <person name="von der Ohe W."/>
            <person name="Steinert M."/>
        </authorList>
    </citation>
    <scope>NUCLEOTIDE SEQUENCE</scope>
    <source>
        <strain evidence="2">Eric_III</strain>
        <strain evidence="3">Eric_V</strain>
    </source>
</reference>